<name>A0A412QQD1_PARDI</name>
<proteinExistence type="predicted"/>
<sequence>MLRTIEIAVKKPLHTTPSIIQFLQQSKSQIMQREKESDVVLQRMRIGSEIPLITLSDGVAIRWWVQEGVPGKYSYKPWYSNVFRFAYTLGEQYMKEGKEFKDPADAINHVYIQFLSQRENASLVFPDKKEARKPELELRTLFIKQKMDSQGYVVLDVKELQQNDGKNNQGAFIVTALNKDAIASDKPECFFVKVVRELNNFKDLIKRQEGVEAADPKKSVPRMTADQLNTFTSLKDHFDVGGRAIGIFPAVHGITLLDLHRNWLCGRASDDALISAWHNVGNVLSRFHNPNLQTLPSSTRCGGKILGGKGLYTHGDLNPSNIMIDAEQGSAMLIDIDGGHNDSEYSGLGIELTNLFEAFDVGIKRTKGYGVDGCIKEAGNIAEMYKLLLDRFESAYLERIINNEVFKRFVRDEIQRKKEGIERLIVH</sequence>
<dbReference type="InterPro" id="IPR011009">
    <property type="entry name" value="Kinase-like_dom_sf"/>
</dbReference>
<evidence type="ECO:0000313" key="1">
    <source>
        <dbReference type="EMBL" id="TWV64724.1"/>
    </source>
</evidence>
<comment type="caution">
    <text evidence="1">The sequence shown here is derived from an EMBL/GenBank/DDBJ whole genome shotgun (WGS) entry which is preliminary data.</text>
</comment>
<dbReference type="SUPFAM" id="SSF56112">
    <property type="entry name" value="Protein kinase-like (PK-like)"/>
    <property type="match status" value="1"/>
</dbReference>
<dbReference type="AlphaFoldDB" id="A0A412QQD1"/>
<organism evidence="1 2">
    <name type="scientific">Parabacteroides distasonis</name>
    <dbReference type="NCBI Taxonomy" id="823"/>
    <lineage>
        <taxon>Bacteria</taxon>
        <taxon>Pseudomonadati</taxon>
        <taxon>Bacteroidota</taxon>
        <taxon>Bacteroidia</taxon>
        <taxon>Bacteroidales</taxon>
        <taxon>Tannerellaceae</taxon>
        <taxon>Parabacteroides</taxon>
    </lineage>
</organism>
<evidence type="ECO:0000313" key="2">
    <source>
        <dbReference type="Proteomes" id="UP000315827"/>
    </source>
</evidence>
<accession>A0A412QQD1</accession>
<reference evidence="1 2" key="1">
    <citation type="submission" date="2019-07" db="EMBL/GenBank/DDBJ databases">
        <title>Genome sequencing of Parabacteroides distasonis iSURF_7.</title>
        <authorList>
            <person name="Degefu H.N."/>
            <person name="Ruoff K.L."/>
            <person name="Price C.E."/>
            <person name="Valls R.A."/>
            <person name="O'Toole G.A."/>
        </authorList>
    </citation>
    <scope>NUCLEOTIDE SEQUENCE [LARGE SCALE GENOMIC DNA]</scope>
    <source>
        <strain evidence="1 2">CFPLTA003_1B</strain>
    </source>
</reference>
<dbReference type="EMBL" id="VOHW01000001">
    <property type="protein sequence ID" value="TWV64724.1"/>
    <property type="molecule type" value="Genomic_DNA"/>
</dbReference>
<protein>
    <submittedName>
        <fullName evidence="1">Uncharacterized protein</fullName>
    </submittedName>
</protein>
<dbReference type="Proteomes" id="UP000315827">
    <property type="component" value="Unassembled WGS sequence"/>
</dbReference>
<gene>
    <name evidence="1" type="ORF">FSA05_00780</name>
</gene>